<evidence type="ECO:0000259" key="2">
    <source>
        <dbReference type="Pfam" id="PF13699"/>
    </source>
</evidence>
<accession>A0A2T6C1D4</accession>
<dbReference type="AlphaFoldDB" id="A0A2T6C1D4"/>
<organism evidence="3 4">
    <name type="scientific">Kordia periserrulae</name>
    <dbReference type="NCBI Taxonomy" id="701523"/>
    <lineage>
        <taxon>Bacteria</taxon>
        <taxon>Pseudomonadati</taxon>
        <taxon>Bacteroidota</taxon>
        <taxon>Flavobacteriia</taxon>
        <taxon>Flavobacteriales</taxon>
        <taxon>Flavobacteriaceae</taxon>
        <taxon>Kordia</taxon>
    </lineage>
</organism>
<gene>
    <name evidence="3" type="ORF">C8N46_103224</name>
</gene>
<name>A0A2T6C1D4_9FLAO</name>
<reference evidence="3 4" key="1">
    <citation type="submission" date="2018-04" db="EMBL/GenBank/DDBJ databases">
        <title>Genomic Encyclopedia of Archaeal and Bacterial Type Strains, Phase II (KMG-II): from individual species to whole genera.</title>
        <authorList>
            <person name="Goeker M."/>
        </authorList>
    </citation>
    <scope>NUCLEOTIDE SEQUENCE [LARGE SCALE GENOMIC DNA]</scope>
    <source>
        <strain evidence="3 4">DSM 25731</strain>
    </source>
</reference>
<feature type="compositionally biased region" description="Polar residues" evidence="1">
    <location>
        <begin position="1"/>
        <end position="25"/>
    </location>
</feature>
<dbReference type="SUPFAM" id="SSF55486">
    <property type="entry name" value="Metalloproteases ('zincins'), catalytic domain"/>
    <property type="match status" value="1"/>
</dbReference>
<dbReference type="InterPro" id="IPR025295">
    <property type="entry name" value="eCIS_core_dom"/>
</dbReference>
<proteinExistence type="predicted"/>
<evidence type="ECO:0000313" key="4">
    <source>
        <dbReference type="Proteomes" id="UP000244090"/>
    </source>
</evidence>
<dbReference type="EMBL" id="QBKT01000003">
    <property type="protein sequence ID" value="PTX62126.1"/>
    <property type="molecule type" value="Genomic_DNA"/>
</dbReference>
<dbReference type="RefSeq" id="WP_108114342.1">
    <property type="nucleotide sequence ID" value="NZ_QBKT01000003.1"/>
</dbReference>
<dbReference type="OrthoDB" id="4317910at2"/>
<protein>
    <submittedName>
        <fullName evidence="3">Uncharacterized protein DUF4157</fullName>
    </submittedName>
</protein>
<comment type="caution">
    <text evidence="3">The sequence shown here is derived from an EMBL/GenBank/DDBJ whole genome shotgun (WGS) entry which is preliminary data.</text>
</comment>
<keyword evidence="4" id="KW-1185">Reference proteome</keyword>
<dbReference type="Pfam" id="PF13699">
    <property type="entry name" value="eCIS_core"/>
    <property type="match status" value="1"/>
</dbReference>
<sequence length="623" mass="69378">MFAQSLQGNKQTGKANKNASPTTSFIPKKNAKSISAPTFIQPKLKVGQPNDSYEKEADTIATKVVTMSKPPENLESTANTISTIHNTKPQRKILADSITPIIQKSSNTSENNSPSGSISQKLNSKNGKGDHMDATTKNYMESRFSASFQNVRIHKDHDAVQMSQSLGARAFTNGNNIYFNKGQYAPNSQSGKHLLAHELTHTIQQKGANSIQRTIIQKQDAESDELQRLREILGYFDIPENEVIAIFGSLNAAESNIALNDNTLKVQAASALDNNEMFTAMRYNDGAIKKRLEWMFYEGTSWEDVQTMLTENTQDVATIRSSTTMRGYFAGICDNDTMVEAVEALGGDLNFQLNWMAFEGASTENVYQKIRTAPDGELTTTLADTDTLAQLESDFSESTYNRIVQMLNGLLVWEEIDTDATERHFEDDDGDGTWEEKEYAWDVNYDIEYHRDRLKIIVRIELDGETVPAATKSSWLAGIRSRWNGHFHIQGPRRLAIEFDPVFTDDDNHISVEVHSGSGRANRSNWYLSSSTNTIAHEFGHIIGLEDEYRLSTAEYTRLIGSSPTAAGSTATTHAASSSFTASDSVMGVNTQRVHRRHLSSFVSWLNSNRLPGESVYRLMNGP</sequence>
<feature type="compositionally biased region" description="Polar residues" evidence="1">
    <location>
        <begin position="104"/>
        <end position="126"/>
    </location>
</feature>
<feature type="region of interest" description="Disordered" evidence="1">
    <location>
        <begin position="104"/>
        <end position="134"/>
    </location>
</feature>
<feature type="region of interest" description="Disordered" evidence="1">
    <location>
        <begin position="1"/>
        <end position="30"/>
    </location>
</feature>
<dbReference type="Proteomes" id="UP000244090">
    <property type="component" value="Unassembled WGS sequence"/>
</dbReference>
<feature type="domain" description="eCIS core" evidence="2">
    <location>
        <begin position="132"/>
        <end position="208"/>
    </location>
</feature>
<evidence type="ECO:0000313" key="3">
    <source>
        <dbReference type="EMBL" id="PTX62126.1"/>
    </source>
</evidence>
<evidence type="ECO:0000256" key="1">
    <source>
        <dbReference type="SAM" id="MobiDB-lite"/>
    </source>
</evidence>